<dbReference type="PANTHER" id="PTHR13321">
    <property type="entry name" value="MEDIATOR OF RNA POLYMERASE II TRANSCRIPTION, SUBUNIT 18"/>
    <property type="match status" value="1"/>
</dbReference>
<evidence type="ECO:0000256" key="6">
    <source>
        <dbReference type="ARBA" id="ARBA00023242"/>
    </source>
</evidence>
<dbReference type="GO" id="GO:0006369">
    <property type="term" value="P:termination of RNA polymerase II transcription"/>
    <property type="evidence" value="ECO:0007669"/>
    <property type="project" value="TreeGrafter"/>
</dbReference>
<evidence type="ECO:0000256" key="2">
    <source>
        <dbReference type="ARBA" id="ARBA00009814"/>
    </source>
</evidence>
<dbReference type="AlphaFoldDB" id="A0A9P4KDM4"/>
<dbReference type="GO" id="GO:0070847">
    <property type="term" value="C:core mediator complex"/>
    <property type="evidence" value="ECO:0007669"/>
    <property type="project" value="TreeGrafter"/>
</dbReference>
<evidence type="ECO:0000256" key="7">
    <source>
        <dbReference type="ARBA" id="ARBA00032012"/>
    </source>
</evidence>
<accession>A0A9P4KDM4</accession>
<organism evidence="9 10">
    <name type="scientific">Lojkania enalia</name>
    <dbReference type="NCBI Taxonomy" id="147567"/>
    <lineage>
        <taxon>Eukaryota</taxon>
        <taxon>Fungi</taxon>
        <taxon>Dikarya</taxon>
        <taxon>Ascomycota</taxon>
        <taxon>Pezizomycotina</taxon>
        <taxon>Dothideomycetes</taxon>
        <taxon>Pleosporomycetidae</taxon>
        <taxon>Pleosporales</taxon>
        <taxon>Pleosporales incertae sedis</taxon>
        <taxon>Lojkania</taxon>
    </lineage>
</organism>
<sequence>MHELLLFGQIPRSRHEQVLKILAGVAAMQPRRVLERHIVYKPLREPEEPGAHLRRGGTQNVTSKNIKQAAAKDLYFTQLVQQLSEEDFDVSNAQGSSLTTASDSGAEAKWAYEFRDIPDTGDRGVLVRLTNSTDIMGGDPHAYVLNLGNQFVSEYYLEGHRFVHENVVILLFRILHEPGVRSLETSPRDTLPSFASLQPLDPSSAYILEAKIRVQDLNNPAVLDAGVDELKRFKTQMRGCVEISVPDRLLLDTRVKWKPKTSVQPPARPVQAGVR</sequence>
<evidence type="ECO:0000313" key="9">
    <source>
        <dbReference type="EMBL" id="KAF2266660.1"/>
    </source>
</evidence>
<dbReference type="InterPro" id="IPR019095">
    <property type="entry name" value="Mediator_Med18"/>
</dbReference>
<name>A0A9P4KDM4_9PLEO</name>
<keyword evidence="10" id="KW-1185">Reference proteome</keyword>
<evidence type="ECO:0000256" key="8">
    <source>
        <dbReference type="RuleBase" id="RU364150"/>
    </source>
</evidence>
<evidence type="ECO:0000256" key="4">
    <source>
        <dbReference type="ARBA" id="ARBA00023015"/>
    </source>
</evidence>
<proteinExistence type="inferred from homology"/>
<gene>
    <name evidence="8" type="primary">MED18</name>
    <name evidence="9" type="ORF">CC78DRAFT_566727</name>
</gene>
<comment type="subunit">
    <text evidence="8">Component of the Mediator complex.</text>
</comment>
<dbReference type="Pfam" id="PF09637">
    <property type="entry name" value="Med18"/>
    <property type="match status" value="1"/>
</dbReference>
<evidence type="ECO:0000313" key="10">
    <source>
        <dbReference type="Proteomes" id="UP000800093"/>
    </source>
</evidence>
<evidence type="ECO:0000256" key="3">
    <source>
        <dbReference type="ARBA" id="ARBA00019612"/>
    </source>
</evidence>
<reference evidence="10" key="1">
    <citation type="journal article" date="2020" name="Stud. Mycol.">
        <title>101 Dothideomycetes genomes: A test case for predicting lifestyles and emergence of pathogens.</title>
        <authorList>
            <person name="Haridas S."/>
            <person name="Albert R."/>
            <person name="Binder M."/>
            <person name="Bloem J."/>
            <person name="LaButti K."/>
            <person name="Salamov A."/>
            <person name="Andreopoulos B."/>
            <person name="Baker S."/>
            <person name="Barry K."/>
            <person name="Bills G."/>
            <person name="Bluhm B."/>
            <person name="Cannon C."/>
            <person name="Castanera R."/>
            <person name="Culley D."/>
            <person name="Daum C."/>
            <person name="Ezra D."/>
            <person name="Gonzalez J."/>
            <person name="Henrissat B."/>
            <person name="Kuo A."/>
            <person name="Liang C."/>
            <person name="Lipzen A."/>
            <person name="Lutzoni F."/>
            <person name="Magnuson J."/>
            <person name="Mondo S."/>
            <person name="Nolan M."/>
            <person name="Ohm R."/>
            <person name="Pangilinan J."/>
            <person name="Park H.-J."/>
            <person name="Ramirez L."/>
            <person name="Alfaro M."/>
            <person name="Sun H."/>
            <person name="Tritt A."/>
            <person name="Yoshinaga Y."/>
            <person name="Zwiers L.-H."/>
            <person name="Turgeon B."/>
            <person name="Goodwin S."/>
            <person name="Spatafora J."/>
            <person name="Crous P."/>
            <person name="Grigoriev I."/>
        </authorList>
    </citation>
    <scope>NUCLEOTIDE SEQUENCE [LARGE SCALE GENOMIC DNA]</scope>
    <source>
        <strain evidence="10">CBS 304.66</strain>
    </source>
</reference>
<comment type="similarity">
    <text evidence="2 8">Belongs to the Mediator complex subunit 18 family.</text>
</comment>
<dbReference type="GO" id="GO:0006357">
    <property type="term" value="P:regulation of transcription by RNA polymerase II"/>
    <property type="evidence" value="ECO:0007669"/>
    <property type="project" value="InterPro"/>
</dbReference>
<keyword evidence="5 8" id="KW-0804">Transcription</keyword>
<dbReference type="EMBL" id="ML986596">
    <property type="protein sequence ID" value="KAF2266660.1"/>
    <property type="molecule type" value="Genomic_DNA"/>
</dbReference>
<comment type="subcellular location">
    <subcellularLocation>
        <location evidence="1 8">Nucleus</location>
    </subcellularLocation>
</comment>
<evidence type="ECO:0000256" key="1">
    <source>
        <dbReference type="ARBA" id="ARBA00004123"/>
    </source>
</evidence>
<comment type="caution">
    <text evidence="9">The sequence shown here is derived from an EMBL/GenBank/DDBJ whole genome shotgun (WGS) entry which is preliminary data.</text>
</comment>
<evidence type="ECO:0000256" key="5">
    <source>
        <dbReference type="ARBA" id="ARBA00023163"/>
    </source>
</evidence>
<dbReference type="GO" id="GO:0003712">
    <property type="term" value="F:transcription coregulator activity"/>
    <property type="evidence" value="ECO:0007669"/>
    <property type="project" value="InterPro"/>
</dbReference>
<dbReference type="Gene3D" id="2.40.320.10">
    <property type="entry name" value="Hypothetical Protein Pfu-838710-001"/>
    <property type="match status" value="1"/>
</dbReference>
<dbReference type="Proteomes" id="UP000800093">
    <property type="component" value="Unassembled WGS sequence"/>
</dbReference>
<keyword evidence="4 8" id="KW-0805">Transcription regulation</keyword>
<comment type="function">
    <text evidence="8">Component of the Mediator complex, a coactivator involved in the regulated transcription of nearly all RNA polymerase II-dependent genes. Mediator functions as a bridge to convey information from gene-specific regulatory proteins to the basal RNA polymerase II transcription machinery. Mediator is recruited to promoters by direct interactions with regulatory proteins and serves as a scaffold for the assembly of a functional preinitiation complex with RNA polymerase II and the general transcription factors.</text>
</comment>
<keyword evidence="6 8" id="KW-0539">Nucleus</keyword>
<dbReference type="PANTHER" id="PTHR13321:SF2">
    <property type="entry name" value="MEDIATOR OF RNA POLYMERASE II TRANSCRIPTION SUBUNIT 18"/>
    <property type="match status" value="1"/>
</dbReference>
<keyword evidence="8" id="KW-0010">Activator</keyword>
<dbReference type="GO" id="GO:0016592">
    <property type="term" value="C:mediator complex"/>
    <property type="evidence" value="ECO:0007669"/>
    <property type="project" value="InterPro"/>
</dbReference>
<dbReference type="OrthoDB" id="5348092at2759"/>
<protein>
    <recommendedName>
        <fullName evidence="3 8">Mediator of RNA polymerase II transcription subunit 18</fullName>
    </recommendedName>
    <alternativeName>
        <fullName evidence="7 8">Mediator complex subunit 18</fullName>
    </alternativeName>
</protein>